<evidence type="ECO:0000256" key="2">
    <source>
        <dbReference type="ARBA" id="ARBA00022670"/>
    </source>
</evidence>
<dbReference type="InterPro" id="IPR036590">
    <property type="entry name" value="SRAP-like"/>
</dbReference>
<evidence type="ECO:0000256" key="8">
    <source>
        <dbReference type="RuleBase" id="RU364100"/>
    </source>
</evidence>
<keyword evidence="5" id="KW-0190">Covalent protein-DNA linkage</keyword>
<dbReference type="KEGG" id="eaz:JHT90_06040"/>
<comment type="similarity">
    <text evidence="1 8">Belongs to the SOS response-associated peptidase family.</text>
</comment>
<keyword evidence="10" id="KW-1185">Reference proteome</keyword>
<keyword evidence="3" id="KW-0227">DNA damage</keyword>
<evidence type="ECO:0000256" key="5">
    <source>
        <dbReference type="ARBA" id="ARBA00023124"/>
    </source>
</evidence>
<evidence type="ECO:0000256" key="7">
    <source>
        <dbReference type="ARBA" id="ARBA00023239"/>
    </source>
</evidence>
<reference evidence="9 10" key="1">
    <citation type="submission" date="2021-01" db="EMBL/GenBank/DDBJ databases">
        <title>Entomomonas sp. F2A isolated from a house cricket (Acheta domesticus).</title>
        <authorList>
            <person name="Spergser J."/>
            <person name="Busse H.-J."/>
        </authorList>
    </citation>
    <scope>NUCLEOTIDE SEQUENCE [LARGE SCALE GENOMIC DNA]</scope>
    <source>
        <strain evidence="9 10">F2A</strain>
    </source>
</reference>
<dbReference type="GO" id="GO:0106300">
    <property type="term" value="P:protein-DNA covalent cross-linking repair"/>
    <property type="evidence" value="ECO:0007669"/>
    <property type="project" value="InterPro"/>
</dbReference>
<dbReference type="GO" id="GO:0003697">
    <property type="term" value="F:single-stranded DNA binding"/>
    <property type="evidence" value="ECO:0007669"/>
    <property type="project" value="InterPro"/>
</dbReference>
<dbReference type="PANTHER" id="PTHR13604">
    <property type="entry name" value="DC12-RELATED"/>
    <property type="match status" value="1"/>
</dbReference>
<dbReference type="RefSeq" id="WP_201095224.1">
    <property type="nucleotide sequence ID" value="NZ_CP067393.1"/>
</dbReference>
<keyword evidence="6" id="KW-0238">DNA-binding</keyword>
<dbReference type="EC" id="3.4.-.-" evidence="8"/>
<gene>
    <name evidence="9" type="ORF">JHT90_06040</name>
</gene>
<proteinExistence type="inferred from homology"/>
<sequence>MCGRFAQISRLKEVLEELARRLEQEEVNDNLTGRYNIAPQSMVKILRVNDQKVIVDNVHWGWKPFWAKDMQPPINARIEKVASSKFYSQIWPHRCLIPANGWYEWVKEGSSKQPYYIHLKTNKPMFFAGIGHFKENSDNNGFVIITADSQGGMIDIYDRRPVVLTPEYANEWIDSNTTLTRAEKIINDHYRKPKDFDWYKVSEAVGNVRNQGKELIKPIDSE</sequence>
<keyword evidence="2 8" id="KW-0645">Protease</keyword>
<dbReference type="GO" id="GO:0008233">
    <property type="term" value="F:peptidase activity"/>
    <property type="evidence" value="ECO:0007669"/>
    <property type="project" value="UniProtKB-KW"/>
</dbReference>
<evidence type="ECO:0000313" key="10">
    <source>
        <dbReference type="Proteomes" id="UP000595278"/>
    </source>
</evidence>
<evidence type="ECO:0000256" key="4">
    <source>
        <dbReference type="ARBA" id="ARBA00022801"/>
    </source>
</evidence>
<dbReference type="Gene3D" id="3.90.1680.10">
    <property type="entry name" value="SOS response associated peptidase-like"/>
    <property type="match status" value="1"/>
</dbReference>
<name>A0A974NHS7_9GAMM</name>
<dbReference type="SUPFAM" id="SSF143081">
    <property type="entry name" value="BB1717-like"/>
    <property type="match status" value="1"/>
</dbReference>
<dbReference type="GO" id="GO:0006508">
    <property type="term" value="P:proteolysis"/>
    <property type="evidence" value="ECO:0007669"/>
    <property type="project" value="UniProtKB-KW"/>
</dbReference>
<dbReference type="Proteomes" id="UP000595278">
    <property type="component" value="Chromosome"/>
</dbReference>
<dbReference type="EMBL" id="CP067393">
    <property type="protein sequence ID" value="QQP86798.1"/>
    <property type="molecule type" value="Genomic_DNA"/>
</dbReference>
<protein>
    <recommendedName>
        <fullName evidence="8">Abasic site processing protein</fullName>
        <ecNumber evidence="8">3.4.-.-</ecNumber>
    </recommendedName>
</protein>
<dbReference type="PANTHER" id="PTHR13604:SF0">
    <property type="entry name" value="ABASIC SITE PROCESSING PROTEIN HMCES"/>
    <property type="match status" value="1"/>
</dbReference>
<keyword evidence="4 8" id="KW-0378">Hydrolase</keyword>
<dbReference type="AlphaFoldDB" id="A0A974NHS7"/>
<evidence type="ECO:0000256" key="3">
    <source>
        <dbReference type="ARBA" id="ARBA00022763"/>
    </source>
</evidence>
<evidence type="ECO:0000313" key="9">
    <source>
        <dbReference type="EMBL" id="QQP86798.1"/>
    </source>
</evidence>
<keyword evidence="7" id="KW-0456">Lyase</keyword>
<organism evidence="9 10">
    <name type="scientific">Entomomonas asaccharolytica</name>
    <dbReference type="NCBI Taxonomy" id="2785331"/>
    <lineage>
        <taxon>Bacteria</taxon>
        <taxon>Pseudomonadati</taxon>
        <taxon>Pseudomonadota</taxon>
        <taxon>Gammaproteobacteria</taxon>
        <taxon>Pseudomonadales</taxon>
        <taxon>Pseudomonadaceae</taxon>
        <taxon>Entomomonas</taxon>
    </lineage>
</organism>
<evidence type="ECO:0000256" key="1">
    <source>
        <dbReference type="ARBA" id="ARBA00008136"/>
    </source>
</evidence>
<accession>A0A974NHS7</accession>
<evidence type="ECO:0000256" key="6">
    <source>
        <dbReference type="ARBA" id="ARBA00023125"/>
    </source>
</evidence>
<dbReference type="InterPro" id="IPR003738">
    <property type="entry name" value="SRAP"/>
</dbReference>
<dbReference type="GO" id="GO:0016829">
    <property type="term" value="F:lyase activity"/>
    <property type="evidence" value="ECO:0007669"/>
    <property type="project" value="UniProtKB-KW"/>
</dbReference>
<dbReference type="Pfam" id="PF02586">
    <property type="entry name" value="SRAP"/>
    <property type="match status" value="1"/>
</dbReference>